<dbReference type="EMBL" id="OU892277">
    <property type="protein sequence ID" value="CAG9760095.1"/>
    <property type="molecule type" value="Genomic_DNA"/>
</dbReference>
<reference evidence="3" key="1">
    <citation type="submission" date="2022-01" db="EMBL/GenBank/DDBJ databases">
        <authorList>
            <person name="King R."/>
        </authorList>
    </citation>
    <scope>NUCLEOTIDE SEQUENCE</scope>
</reference>
<accession>A0A9N9QIJ1</accession>
<name>A0A9N9QIJ1_9CUCU</name>
<dbReference type="Proteomes" id="UP001152799">
    <property type="component" value="Chromosome 1"/>
</dbReference>
<feature type="region of interest" description="Disordered" evidence="1">
    <location>
        <begin position="1"/>
        <end position="179"/>
    </location>
</feature>
<protein>
    <recommendedName>
        <fullName evidence="2">DUF4780 domain-containing protein</fullName>
    </recommendedName>
</protein>
<proteinExistence type="predicted"/>
<dbReference type="AlphaFoldDB" id="A0A9N9QIJ1"/>
<feature type="compositionally biased region" description="Basic and acidic residues" evidence="1">
    <location>
        <begin position="46"/>
        <end position="62"/>
    </location>
</feature>
<evidence type="ECO:0000256" key="1">
    <source>
        <dbReference type="SAM" id="MobiDB-lite"/>
    </source>
</evidence>
<feature type="compositionally biased region" description="Polar residues" evidence="1">
    <location>
        <begin position="32"/>
        <end position="44"/>
    </location>
</feature>
<dbReference type="OrthoDB" id="6756956at2759"/>
<feature type="compositionally biased region" description="Basic and acidic residues" evidence="1">
    <location>
        <begin position="8"/>
        <end position="22"/>
    </location>
</feature>
<feature type="domain" description="DUF4780" evidence="2">
    <location>
        <begin position="192"/>
        <end position="267"/>
    </location>
</feature>
<evidence type="ECO:0000313" key="4">
    <source>
        <dbReference type="Proteomes" id="UP001152799"/>
    </source>
</evidence>
<organism evidence="3 4">
    <name type="scientific">Ceutorhynchus assimilis</name>
    <name type="common">cabbage seed weevil</name>
    <dbReference type="NCBI Taxonomy" id="467358"/>
    <lineage>
        <taxon>Eukaryota</taxon>
        <taxon>Metazoa</taxon>
        <taxon>Ecdysozoa</taxon>
        <taxon>Arthropoda</taxon>
        <taxon>Hexapoda</taxon>
        <taxon>Insecta</taxon>
        <taxon>Pterygota</taxon>
        <taxon>Neoptera</taxon>
        <taxon>Endopterygota</taxon>
        <taxon>Coleoptera</taxon>
        <taxon>Polyphaga</taxon>
        <taxon>Cucujiformia</taxon>
        <taxon>Curculionidae</taxon>
        <taxon>Ceutorhynchinae</taxon>
        <taxon>Ceutorhynchus</taxon>
    </lineage>
</organism>
<sequence>MKTQTKKNKCEGESQDLPDTKNEGTPAGPSFVASTEQGTSQGPSSDRLRDAPPGDKEPKGTLDVKGLSKSLKKIRVKRSNICGAERRRRRKAKSHETSQQDSVSMPVSGGSHTGASGPQLKKGGEGSRKGAQTPAKDNPSTQNVAKGPLPNKRLSSPGATPPGGHQTKRPRTATSNLGRVEYSQVVKEDISLQVVVTRDGHADTDLTNDRLLEILDSIGEAVTEAATGSGTALQFESERLWRGQLLVTAANRASRDWLLRKLPNLRP</sequence>
<dbReference type="Pfam" id="PF16012">
    <property type="entry name" value="DUF4780"/>
    <property type="match status" value="1"/>
</dbReference>
<dbReference type="InterPro" id="IPR031961">
    <property type="entry name" value="DUF4780"/>
</dbReference>
<evidence type="ECO:0000313" key="3">
    <source>
        <dbReference type="EMBL" id="CAG9760095.1"/>
    </source>
</evidence>
<keyword evidence="4" id="KW-1185">Reference proteome</keyword>
<gene>
    <name evidence="3" type="ORF">CEUTPL_LOCUS831</name>
</gene>
<evidence type="ECO:0000259" key="2">
    <source>
        <dbReference type="Pfam" id="PF16012"/>
    </source>
</evidence>